<proteinExistence type="inferred from homology"/>
<dbReference type="GO" id="GO:0032259">
    <property type="term" value="P:methylation"/>
    <property type="evidence" value="ECO:0007669"/>
    <property type="project" value="UniProtKB-KW"/>
</dbReference>
<keyword evidence="1" id="KW-0489">Methyltransferase</keyword>
<dbReference type="Gene3D" id="3.40.1280.10">
    <property type="match status" value="1"/>
</dbReference>
<evidence type="ECO:0000256" key="2">
    <source>
        <dbReference type="ARBA" id="ARBA00022679"/>
    </source>
</evidence>
<name>A0A4D9CMX5_9STRA</name>
<evidence type="ECO:0000313" key="7">
    <source>
        <dbReference type="Proteomes" id="UP000355283"/>
    </source>
</evidence>
<keyword evidence="5" id="KW-1133">Transmembrane helix</keyword>
<reference evidence="6 7" key="1">
    <citation type="submission" date="2019-01" db="EMBL/GenBank/DDBJ databases">
        <title>Nuclear Genome Assembly of the Microalgal Biofuel strain Nannochloropsis salina CCMP1776.</title>
        <authorList>
            <person name="Hovde B."/>
        </authorList>
    </citation>
    <scope>NUCLEOTIDE SEQUENCE [LARGE SCALE GENOMIC DNA]</scope>
    <source>
        <strain evidence="6 7">CCMP1776</strain>
    </source>
</reference>
<dbReference type="AlphaFoldDB" id="A0A4D9CMX5"/>
<feature type="transmembrane region" description="Helical" evidence="5">
    <location>
        <begin position="21"/>
        <end position="44"/>
    </location>
</feature>
<dbReference type="PANTHER" id="PTHR33603">
    <property type="entry name" value="METHYLTRANSFERASE"/>
    <property type="match status" value="1"/>
</dbReference>
<dbReference type="InterPro" id="IPR029028">
    <property type="entry name" value="Alpha/beta_knot_MTases"/>
</dbReference>
<comment type="caution">
    <text evidence="6">The sequence shown here is derived from an EMBL/GenBank/DDBJ whole genome shotgun (WGS) entry which is preliminary data.</text>
</comment>
<evidence type="ECO:0000256" key="3">
    <source>
        <dbReference type="ARBA" id="ARBA00022691"/>
    </source>
</evidence>
<keyword evidence="3" id="KW-0949">S-adenosyl-L-methionine</keyword>
<sequence length="213" mass="24424">MARIEELTNGRGRSRMETIRVRFWTAFCVLFFLNFVQSNMFFAFSHTRYCRRLVRSPTSKHAFRVTPTCGLQVTIHIRGKRSGGEEFLNDAYLEYTKRLRPVLGLTTIWHKTDSELEAAIAKEKAPVICLDEGGKQLSSMELADILYKRLEEGGARLSLVIGGAEGLPPRLRASKELWSLSRLTFTHQWARVLLAEQIYRASEIKRGSGYHKE</sequence>
<organism evidence="6 7">
    <name type="scientific">Nannochloropsis salina CCMP1776</name>
    <dbReference type="NCBI Taxonomy" id="1027361"/>
    <lineage>
        <taxon>Eukaryota</taxon>
        <taxon>Sar</taxon>
        <taxon>Stramenopiles</taxon>
        <taxon>Ochrophyta</taxon>
        <taxon>Eustigmatophyceae</taxon>
        <taxon>Eustigmatales</taxon>
        <taxon>Monodopsidaceae</taxon>
        <taxon>Microchloropsis</taxon>
        <taxon>Microchloropsis salina</taxon>
    </lineage>
</organism>
<dbReference type="OrthoDB" id="429744at2759"/>
<keyword evidence="5" id="KW-0812">Transmembrane</keyword>
<evidence type="ECO:0000256" key="5">
    <source>
        <dbReference type="SAM" id="Phobius"/>
    </source>
</evidence>
<dbReference type="InterPro" id="IPR003742">
    <property type="entry name" value="RlmH-like"/>
</dbReference>
<dbReference type="Proteomes" id="UP000355283">
    <property type="component" value="Unassembled WGS sequence"/>
</dbReference>
<dbReference type="CDD" id="cd18081">
    <property type="entry name" value="RlmH-like"/>
    <property type="match status" value="1"/>
</dbReference>
<comment type="similarity">
    <text evidence="4">Belongs to the RNA methyltransferase RlmH family.</text>
</comment>
<evidence type="ECO:0000256" key="4">
    <source>
        <dbReference type="ARBA" id="ARBA00038303"/>
    </source>
</evidence>
<dbReference type="Pfam" id="PF02590">
    <property type="entry name" value="SPOUT_MTase"/>
    <property type="match status" value="1"/>
</dbReference>
<dbReference type="SUPFAM" id="SSF75217">
    <property type="entry name" value="alpha/beta knot"/>
    <property type="match status" value="1"/>
</dbReference>
<keyword evidence="2" id="KW-0808">Transferase</keyword>
<dbReference type="EMBL" id="SDOX01000183">
    <property type="protein sequence ID" value="TFJ80116.1"/>
    <property type="molecule type" value="Genomic_DNA"/>
</dbReference>
<evidence type="ECO:0008006" key="8">
    <source>
        <dbReference type="Google" id="ProtNLM"/>
    </source>
</evidence>
<gene>
    <name evidence="6" type="ORF">NSK_008673</name>
</gene>
<dbReference type="GO" id="GO:0006364">
    <property type="term" value="P:rRNA processing"/>
    <property type="evidence" value="ECO:0007669"/>
    <property type="project" value="InterPro"/>
</dbReference>
<evidence type="ECO:0000313" key="6">
    <source>
        <dbReference type="EMBL" id="TFJ80116.1"/>
    </source>
</evidence>
<accession>A0A4D9CMX5</accession>
<dbReference type="InterPro" id="IPR029026">
    <property type="entry name" value="tRNA_m1G_MTases_N"/>
</dbReference>
<dbReference type="PANTHER" id="PTHR33603:SF1">
    <property type="entry name" value="RIBOSOMAL RNA LARGE SUBUNIT METHYLTRANSFERASE H"/>
    <property type="match status" value="1"/>
</dbReference>
<protein>
    <recommendedName>
        <fullName evidence="8">Ribosomal RNA large subunit methyltransferase H</fullName>
    </recommendedName>
</protein>
<keyword evidence="5" id="KW-0472">Membrane</keyword>
<evidence type="ECO:0000256" key="1">
    <source>
        <dbReference type="ARBA" id="ARBA00022603"/>
    </source>
</evidence>
<dbReference type="HAMAP" id="MF_00658">
    <property type="entry name" value="23SrRNA_methyltr_H"/>
    <property type="match status" value="1"/>
</dbReference>
<dbReference type="GO" id="GO:0008168">
    <property type="term" value="F:methyltransferase activity"/>
    <property type="evidence" value="ECO:0007669"/>
    <property type="project" value="UniProtKB-KW"/>
</dbReference>
<keyword evidence="7" id="KW-1185">Reference proteome</keyword>